<evidence type="ECO:0000259" key="4">
    <source>
        <dbReference type="SMART" id="SM00858"/>
    </source>
</evidence>
<evidence type="ECO:0000256" key="1">
    <source>
        <dbReference type="ARBA" id="ARBA00004418"/>
    </source>
</evidence>
<dbReference type="AlphaFoldDB" id="A0A1V1PGP5"/>
<sequence length="292" mass="33086">MTIQSKAWVSEPRIYLEDIASINAPAHLSEKIASIYLTYAPKPGKSKFVKGSWIDSRIKAIPFYDQITLSIPDKVEIVRASQVISEEDYLNYYNDYIAKHIGPNVRFEISRFQVKGDTPLPVGRLTVNVQRQPSVDLRGYVSLTVSVLVNEQFVQRVALSGWVDRFEDIVCASRPLERNHLIAQRDVHLSTRNVSKIKDSYYTRTADVINRQIKRKAGNGEIIFSSMIEIPPLIYKGDKVTIIAESSSLLIKTTGIALSDGYANEQIQVRNTMSHKVIRAEVVDQNTVKVRY</sequence>
<evidence type="ECO:0000256" key="2">
    <source>
        <dbReference type="ARBA" id="ARBA00022729"/>
    </source>
</evidence>
<keyword evidence="3" id="KW-0574">Periplasm</keyword>
<dbReference type="Gene3D" id="3.90.1210.10">
    <property type="entry name" value="Antifreeze-like/N-acetylneuraminic acid synthase C-terminal domain"/>
    <property type="match status" value="1"/>
</dbReference>
<dbReference type="CDD" id="cd11614">
    <property type="entry name" value="SAF_CpaB_FlgA_like"/>
    <property type="match status" value="1"/>
</dbReference>
<dbReference type="Gene3D" id="2.30.30.760">
    <property type="match status" value="1"/>
</dbReference>
<organism evidence="5 6">
    <name type="scientific">Candidatus Magnetoglobus multicellularis str. Araruama</name>
    <dbReference type="NCBI Taxonomy" id="890399"/>
    <lineage>
        <taxon>Bacteria</taxon>
        <taxon>Pseudomonadati</taxon>
        <taxon>Thermodesulfobacteriota</taxon>
        <taxon>Desulfobacteria</taxon>
        <taxon>Desulfobacterales</taxon>
        <taxon>Desulfobacteraceae</taxon>
        <taxon>Candidatus Magnetoglobus</taxon>
    </lineage>
</organism>
<dbReference type="PANTHER" id="PTHR36307:SF1">
    <property type="entry name" value="FLAGELLA BASAL BODY P-RING FORMATION PROTEIN FLGA"/>
    <property type="match status" value="1"/>
</dbReference>
<dbReference type="InterPro" id="IPR039246">
    <property type="entry name" value="Flagellar_FlgA"/>
</dbReference>
<evidence type="ECO:0000313" key="6">
    <source>
        <dbReference type="Proteomes" id="UP000189670"/>
    </source>
</evidence>
<comment type="subcellular location">
    <subcellularLocation>
        <location evidence="1">Periplasm</location>
    </subcellularLocation>
</comment>
<evidence type="ECO:0000256" key="3">
    <source>
        <dbReference type="ARBA" id="ARBA00022764"/>
    </source>
</evidence>
<name>A0A1V1PGP5_9BACT</name>
<proteinExistence type="predicted"/>
<comment type="caution">
    <text evidence="5">The sequence shown here is derived from an EMBL/GenBank/DDBJ whole genome shotgun (WGS) entry which is preliminary data.</text>
</comment>
<dbReference type="Proteomes" id="UP000189670">
    <property type="component" value="Unassembled WGS sequence"/>
</dbReference>
<keyword evidence="2" id="KW-0732">Signal</keyword>
<dbReference type="InterPro" id="IPR017585">
    <property type="entry name" value="SAF_FlgA"/>
</dbReference>
<gene>
    <name evidence="5" type="primary">flgA</name>
    <name evidence="5" type="ORF">OMM_00596</name>
</gene>
<accession>A0A1V1PGP5</accession>
<dbReference type="InterPro" id="IPR013974">
    <property type="entry name" value="SAF"/>
</dbReference>
<reference evidence="6" key="1">
    <citation type="submission" date="2012-11" db="EMBL/GenBank/DDBJ databases">
        <authorList>
            <person name="Lucero-Rivera Y.E."/>
            <person name="Tovar-Ramirez D."/>
        </authorList>
    </citation>
    <scope>NUCLEOTIDE SEQUENCE [LARGE SCALE GENOMIC DNA]</scope>
    <source>
        <strain evidence="6">Araruama</strain>
    </source>
</reference>
<dbReference type="GO" id="GO:0042597">
    <property type="term" value="C:periplasmic space"/>
    <property type="evidence" value="ECO:0007669"/>
    <property type="project" value="UniProtKB-SubCell"/>
</dbReference>
<dbReference type="GO" id="GO:0044780">
    <property type="term" value="P:bacterial-type flagellum assembly"/>
    <property type="evidence" value="ECO:0007669"/>
    <property type="project" value="InterPro"/>
</dbReference>
<protein>
    <submittedName>
        <fullName evidence="5">Flagella basal body P-ring formation protein FlgA</fullName>
    </submittedName>
</protein>
<feature type="domain" description="SAF" evidence="4">
    <location>
        <begin position="167"/>
        <end position="229"/>
    </location>
</feature>
<dbReference type="NCBIfam" id="TIGR03170">
    <property type="entry name" value="flgA_cterm"/>
    <property type="match status" value="1"/>
</dbReference>
<keyword evidence="5" id="KW-0966">Cell projection</keyword>
<dbReference type="Pfam" id="PF13144">
    <property type="entry name" value="ChapFlgA"/>
    <property type="match status" value="1"/>
</dbReference>
<keyword evidence="5" id="KW-0969">Cilium</keyword>
<dbReference type="EMBL" id="ATBP01000031">
    <property type="protein sequence ID" value="ETR73934.1"/>
    <property type="molecule type" value="Genomic_DNA"/>
</dbReference>
<evidence type="ECO:0000313" key="5">
    <source>
        <dbReference type="EMBL" id="ETR73934.1"/>
    </source>
</evidence>
<keyword evidence="5" id="KW-0282">Flagellum</keyword>
<dbReference type="PANTHER" id="PTHR36307">
    <property type="entry name" value="FLAGELLA BASAL BODY P-RING FORMATION PROTEIN FLGA"/>
    <property type="match status" value="1"/>
</dbReference>
<dbReference type="SMART" id="SM00858">
    <property type="entry name" value="SAF"/>
    <property type="match status" value="1"/>
</dbReference>